<protein>
    <submittedName>
        <fullName evidence="1">Uncharacterized protein</fullName>
    </submittedName>
</protein>
<name>A0ABN3SBD8_9ACTN</name>
<evidence type="ECO:0000313" key="2">
    <source>
        <dbReference type="Proteomes" id="UP001499989"/>
    </source>
</evidence>
<keyword evidence="2" id="KW-1185">Reference proteome</keyword>
<dbReference type="Proteomes" id="UP001499989">
    <property type="component" value="Unassembled WGS sequence"/>
</dbReference>
<comment type="caution">
    <text evidence="1">The sequence shown here is derived from an EMBL/GenBank/DDBJ whole genome shotgun (WGS) entry which is preliminary data.</text>
</comment>
<sequence>MPKTQARPETVVLLCDTDAERRIETGNWYHLDGRPFSKHEQSLIDEVTRDDFAEARTQLKRYEDYRRTLDGAPDALDQFLAPFWDRLDVKILGNAVELMNEDERAELDRLLGLIVDPIRPFTPYAF</sequence>
<dbReference type="GeneID" id="95505634"/>
<evidence type="ECO:0000313" key="1">
    <source>
        <dbReference type="EMBL" id="GAA2672979.1"/>
    </source>
</evidence>
<accession>A0ABN3SBD8</accession>
<gene>
    <name evidence="1" type="ORF">GCM10010310_13810</name>
</gene>
<dbReference type="RefSeq" id="WP_030404615.1">
    <property type="nucleotide sequence ID" value="NZ_BAAASK010000002.1"/>
</dbReference>
<dbReference type="EMBL" id="BAAASK010000002">
    <property type="protein sequence ID" value="GAA2672979.1"/>
    <property type="molecule type" value="Genomic_DNA"/>
</dbReference>
<proteinExistence type="predicted"/>
<reference evidence="1 2" key="1">
    <citation type="journal article" date="2019" name="Int. J. Syst. Evol. Microbiol.">
        <title>The Global Catalogue of Microorganisms (GCM) 10K type strain sequencing project: providing services to taxonomists for standard genome sequencing and annotation.</title>
        <authorList>
            <consortium name="The Broad Institute Genomics Platform"/>
            <consortium name="The Broad Institute Genome Sequencing Center for Infectious Disease"/>
            <person name="Wu L."/>
            <person name="Ma J."/>
        </authorList>
    </citation>
    <scope>NUCLEOTIDE SEQUENCE [LARGE SCALE GENOMIC DNA]</scope>
    <source>
        <strain evidence="1 2">JCM 4531</strain>
    </source>
</reference>
<organism evidence="1 2">
    <name type="scientific">Streptomyces violaceolatus</name>
    <dbReference type="NCBI Taxonomy" id="67378"/>
    <lineage>
        <taxon>Bacteria</taxon>
        <taxon>Bacillati</taxon>
        <taxon>Actinomycetota</taxon>
        <taxon>Actinomycetes</taxon>
        <taxon>Kitasatosporales</taxon>
        <taxon>Streptomycetaceae</taxon>
        <taxon>Streptomyces</taxon>
        <taxon>Streptomyces violaceoruber group</taxon>
    </lineage>
</organism>